<protein>
    <submittedName>
        <fullName evidence="1">Uncharacterized protein</fullName>
    </submittedName>
</protein>
<organism evidence="1">
    <name type="scientific">metagenome</name>
    <dbReference type="NCBI Taxonomy" id="256318"/>
    <lineage>
        <taxon>unclassified sequences</taxon>
        <taxon>metagenomes</taxon>
    </lineage>
</organism>
<dbReference type="EMBL" id="CZKA01000007">
    <property type="protein sequence ID" value="CUR54312.1"/>
    <property type="molecule type" value="Genomic_DNA"/>
</dbReference>
<evidence type="ECO:0000313" key="1">
    <source>
        <dbReference type="EMBL" id="CUR54312.1"/>
    </source>
</evidence>
<proteinExistence type="predicted"/>
<gene>
    <name evidence="1" type="ORF">NOCA2150054</name>
</gene>
<reference evidence="1" key="1">
    <citation type="submission" date="2015-08" db="EMBL/GenBank/DDBJ databases">
        <authorList>
            <person name="Babu N.S."/>
            <person name="Beckwith C.J."/>
            <person name="Beseler K.G."/>
            <person name="Brison A."/>
            <person name="Carone J.V."/>
            <person name="Caskin T.P."/>
            <person name="Diamond M."/>
            <person name="Durham M.E."/>
            <person name="Foxe J.M."/>
            <person name="Go M."/>
            <person name="Henderson B.A."/>
            <person name="Jones I.B."/>
            <person name="McGettigan J.A."/>
            <person name="Micheletti S.J."/>
            <person name="Nasrallah M.E."/>
            <person name="Ortiz D."/>
            <person name="Piller C.R."/>
            <person name="Privatt S.R."/>
            <person name="Schneider S.L."/>
            <person name="Sharp S."/>
            <person name="Smith T.C."/>
            <person name="Stanton J.D."/>
            <person name="Ullery H.E."/>
            <person name="Wilson R.J."/>
            <person name="Serrano M.G."/>
            <person name="Buck G."/>
            <person name="Lee V."/>
            <person name="Wang Y."/>
            <person name="Carvalho R."/>
            <person name="Voegtly L."/>
            <person name="Shi R."/>
            <person name="Duckworth R."/>
            <person name="Johnson A."/>
            <person name="Loviza R."/>
            <person name="Walstead R."/>
            <person name="Shah Z."/>
            <person name="Kiflezghi M."/>
            <person name="Wade K."/>
            <person name="Ball S.L."/>
            <person name="Bradley K.W."/>
            <person name="Asai D.J."/>
            <person name="Bowman C.A."/>
            <person name="Russell D.A."/>
            <person name="Pope W.H."/>
            <person name="Jacobs-Sera D."/>
            <person name="Hendrix R.W."/>
            <person name="Hatfull G.F."/>
        </authorList>
    </citation>
    <scope>NUCLEOTIDE SEQUENCE</scope>
</reference>
<name>A0A2P2C0S7_9ZZZZ</name>
<sequence length="33" mass="3686">MSVAGCPPDKWVEVMSGARRSVVQRSRCVHLDE</sequence>
<dbReference type="AlphaFoldDB" id="A0A2P2C0S7"/>
<accession>A0A2P2C0S7</accession>